<accession>A0A6B9V7T8</accession>
<name>A0A6B9V7T8_ARAHY</name>
<proteinExistence type="predicted"/>
<dbReference type="EMBL" id="CP031001">
    <property type="protein sequence ID" value="QHN77500.1"/>
    <property type="molecule type" value="Genomic_DNA"/>
</dbReference>
<protein>
    <submittedName>
        <fullName evidence="1">Uncharacterized protein</fullName>
    </submittedName>
</protein>
<evidence type="ECO:0000313" key="2">
    <source>
        <dbReference type="Proteomes" id="UP000464620"/>
    </source>
</evidence>
<evidence type="ECO:0000313" key="1">
    <source>
        <dbReference type="EMBL" id="QHN77500.1"/>
    </source>
</evidence>
<organism evidence="1 2">
    <name type="scientific">Arachis hypogaea</name>
    <name type="common">Peanut</name>
    <dbReference type="NCBI Taxonomy" id="3818"/>
    <lineage>
        <taxon>Eukaryota</taxon>
        <taxon>Viridiplantae</taxon>
        <taxon>Streptophyta</taxon>
        <taxon>Embryophyta</taxon>
        <taxon>Tracheophyta</taxon>
        <taxon>Spermatophyta</taxon>
        <taxon>Magnoliopsida</taxon>
        <taxon>eudicotyledons</taxon>
        <taxon>Gunneridae</taxon>
        <taxon>Pentapetalae</taxon>
        <taxon>rosids</taxon>
        <taxon>fabids</taxon>
        <taxon>Fabales</taxon>
        <taxon>Fabaceae</taxon>
        <taxon>Papilionoideae</taxon>
        <taxon>50 kb inversion clade</taxon>
        <taxon>dalbergioids sensu lato</taxon>
        <taxon>Dalbergieae</taxon>
        <taxon>Pterocarpus clade</taxon>
        <taxon>Arachis</taxon>
    </lineage>
</organism>
<reference evidence="1 2" key="1">
    <citation type="submission" date="2020-01" db="EMBL/GenBank/DDBJ databases">
        <title>Genome sequence of Arachis hypogaea, cultivar Shitouqi.</title>
        <authorList>
            <person name="Zhuang W."/>
            <person name="Chen H."/>
            <person name="Varshney R."/>
            <person name="Wang D."/>
            <person name="Ming R."/>
        </authorList>
    </citation>
    <scope>NUCLEOTIDE SEQUENCE [LARGE SCALE GENOMIC DNA]</scope>
    <source>
        <tissue evidence="1">Young leaf</tissue>
    </source>
</reference>
<sequence>MCRFVVLLPYYLVMRVLFYGILKLGKGVAEALSTMIHEAIVHGITTILPKFVETVGSSSKVGVMVSSFWILLQLLHHQQTV</sequence>
<dbReference type="Proteomes" id="UP000464620">
    <property type="component" value="Chromosome B09"/>
</dbReference>
<gene>
    <name evidence="1" type="ORF">DS421_19g653230</name>
</gene>
<dbReference type="AlphaFoldDB" id="A0A6B9V7T8"/>